<evidence type="ECO:0000256" key="4">
    <source>
        <dbReference type="ARBA" id="ARBA00023136"/>
    </source>
</evidence>
<feature type="transmembrane region" description="Helical" evidence="7">
    <location>
        <begin position="12"/>
        <end position="33"/>
    </location>
</feature>
<dbReference type="GO" id="GO:0022857">
    <property type="term" value="F:transmembrane transporter activity"/>
    <property type="evidence" value="ECO:0007669"/>
    <property type="project" value="InterPro"/>
</dbReference>
<dbReference type="EMBL" id="KB632257">
    <property type="protein sequence ID" value="ERL90782.1"/>
    <property type="molecule type" value="Genomic_DNA"/>
</dbReference>
<evidence type="ECO:0000256" key="3">
    <source>
        <dbReference type="ARBA" id="ARBA00022989"/>
    </source>
</evidence>
<feature type="transmembrane region" description="Helical" evidence="7">
    <location>
        <begin position="428"/>
        <end position="447"/>
    </location>
</feature>
<feature type="domain" description="Major facilitator superfamily (MFS) profile" evidence="8">
    <location>
        <begin position="1"/>
        <end position="451"/>
    </location>
</feature>
<keyword evidence="6" id="KW-0813">Transport</keyword>
<dbReference type="AlphaFoldDB" id="U4UCK6"/>
<dbReference type="InterPro" id="IPR005829">
    <property type="entry name" value="Sugar_transporter_CS"/>
</dbReference>
<feature type="transmembrane region" description="Helical" evidence="7">
    <location>
        <begin position="327"/>
        <end position="348"/>
    </location>
</feature>
<feature type="transmembrane region" description="Helical" evidence="7">
    <location>
        <begin position="265"/>
        <end position="285"/>
    </location>
</feature>
<dbReference type="InterPro" id="IPR003663">
    <property type="entry name" value="Sugar/inositol_transpt"/>
</dbReference>
<protein>
    <recommendedName>
        <fullName evidence="8">Major facilitator superfamily (MFS) profile domain-containing protein</fullName>
    </recommendedName>
</protein>
<sequence length="473" mass="51716">MTGKTVLKQISLAFLSNFSNIAPGMAIGFSAVAIPALRQLTTAQISWFASIASLATPLGCLCSGPIADRFGRRNAIRAVNVCALIGWLIIGAAFYSPAQQYGLLLAGRFVTGVAAGLCGSPASVYMAEVASVELRSVFTTWVSLFYAIGIFIVYLLGLIFKDDWGSIALIAAVFPLIGLLFLQLFIPESPPWLVTKQRFEEARTSMCRLHGTRTYTEDVQLEMETLLNNRRVKKEKTQQKTLPQQFVKKLKMLTRPNFLRPYRLVLAYFFFQQFTGIFAIMYYAIDIVKGAQVALDPHVAIVAIALVRLAGMVLISFLSTRLGRRTLGLASGVGIALSMLALGSYIVLLKRGLMAQPLPLVPLALLVFYFFITTIGFYPLPFALASEVYPKNIRGTAAGISTASTFVFNFVVVKLYPTMVAALGDFGVFYFYGGMGVVGTLFVLVCMPETKGRTLEEIQAYFVPPGAEPPEAK</sequence>
<evidence type="ECO:0000256" key="2">
    <source>
        <dbReference type="ARBA" id="ARBA00022692"/>
    </source>
</evidence>
<feature type="transmembrane region" description="Helical" evidence="7">
    <location>
        <begin position="166"/>
        <end position="186"/>
    </location>
</feature>
<keyword evidence="5" id="KW-0325">Glycoprotein</keyword>
<dbReference type="Pfam" id="PF00083">
    <property type="entry name" value="Sugar_tr"/>
    <property type="match status" value="1"/>
</dbReference>
<dbReference type="InterPro" id="IPR050549">
    <property type="entry name" value="MFS_Trehalose_Transporter"/>
</dbReference>
<feature type="transmembrane region" description="Helical" evidence="7">
    <location>
        <begin position="360"/>
        <end position="384"/>
    </location>
</feature>
<dbReference type="STRING" id="77166.U4UCK6"/>
<keyword evidence="2 7" id="KW-0812">Transmembrane</keyword>
<dbReference type="PANTHER" id="PTHR48021">
    <property type="match status" value="1"/>
</dbReference>
<organism evidence="9 10">
    <name type="scientific">Dendroctonus ponderosae</name>
    <name type="common">Mountain pine beetle</name>
    <dbReference type="NCBI Taxonomy" id="77166"/>
    <lineage>
        <taxon>Eukaryota</taxon>
        <taxon>Metazoa</taxon>
        <taxon>Ecdysozoa</taxon>
        <taxon>Arthropoda</taxon>
        <taxon>Hexapoda</taxon>
        <taxon>Insecta</taxon>
        <taxon>Pterygota</taxon>
        <taxon>Neoptera</taxon>
        <taxon>Endopterygota</taxon>
        <taxon>Coleoptera</taxon>
        <taxon>Polyphaga</taxon>
        <taxon>Cucujiformia</taxon>
        <taxon>Curculionidae</taxon>
        <taxon>Scolytinae</taxon>
        <taxon>Dendroctonus</taxon>
    </lineage>
</organism>
<feature type="transmembrane region" description="Helical" evidence="7">
    <location>
        <begin position="396"/>
        <end position="416"/>
    </location>
</feature>
<evidence type="ECO:0000256" key="5">
    <source>
        <dbReference type="ARBA" id="ARBA00023180"/>
    </source>
</evidence>
<feature type="non-terminal residue" evidence="9">
    <location>
        <position position="473"/>
    </location>
</feature>
<dbReference type="PROSITE" id="PS00216">
    <property type="entry name" value="SUGAR_TRANSPORT_1"/>
    <property type="match status" value="1"/>
</dbReference>
<dbReference type="OrthoDB" id="6612291at2759"/>
<dbReference type="InterPro" id="IPR020846">
    <property type="entry name" value="MFS_dom"/>
</dbReference>
<evidence type="ECO:0000313" key="10">
    <source>
        <dbReference type="Proteomes" id="UP000030742"/>
    </source>
</evidence>
<name>U4UCK6_DENPD</name>
<dbReference type="InterPro" id="IPR036259">
    <property type="entry name" value="MFS_trans_sf"/>
</dbReference>
<gene>
    <name evidence="9" type="ORF">D910_08128</name>
</gene>
<evidence type="ECO:0000313" key="9">
    <source>
        <dbReference type="EMBL" id="ERL90782.1"/>
    </source>
</evidence>
<dbReference type="NCBIfam" id="TIGR00879">
    <property type="entry name" value="SP"/>
    <property type="match status" value="1"/>
</dbReference>
<feature type="transmembrane region" description="Helical" evidence="7">
    <location>
        <begin position="45"/>
        <end position="66"/>
    </location>
</feature>
<keyword evidence="3 7" id="KW-1133">Transmembrane helix</keyword>
<dbReference type="PANTHER" id="PTHR48021:SF89">
    <property type="entry name" value="FI02132P-RELATED"/>
    <property type="match status" value="1"/>
</dbReference>
<dbReference type="FunFam" id="1.20.1250.20:FF:000249">
    <property type="entry name" value="facilitated trehalose transporter Tret1"/>
    <property type="match status" value="1"/>
</dbReference>
<keyword evidence="4 7" id="KW-0472">Membrane</keyword>
<proteinExistence type="inferred from homology"/>
<dbReference type="Proteomes" id="UP000030742">
    <property type="component" value="Unassembled WGS sequence"/>
</dbReference>
<dbReference type="GO" id="GO:0016020">
    <property type="term" value="C:membrane"/>
    <property type="evidence" value="ECO:0007669"/>
    <property type="project" value="UniProtKB-SubCell"/>
</dbReference>
<evidence type="ECO:0000256" key="6">
    <source>
        <dbReference type="RuleBase" id="RU003346"/>
    </source>
</evidence>
<feature type="transmembrane region" description="Helical" evidence="7">
    <location>
        <begin position="137"/>
        <end position="160"/>
    </location>
</feature>
<comment type="subcellular location">
    <subcellularLocation>
        <location evidence="1">Membrane</location>
        <topology evidence="1">Multi-pass membrane protein</topology>
    </subcellularLocation>
</comment>
<dbReference type="PROSITE" id="PS50850">
    <property type="entry name" value="MFS"/>
    <property type="match status" value="1"/>
</dbReference>
<feature type="transmembrane region" description="Helical" evidence="7">
    <location>
        <begin position="101"/>
        <end position="125"/>
    </location>
</feature>
<comment type="similarity">
    <text evidence="6">Belongs to the major facilitator superfamily. Sugar transporter (TC 2.A.1.1) family.</text>
</comment>
<evidence type="ECO:0000259" key="8">
    <source>
        <dbReference type="PROSITE" id="PS50850"/>
    </source>
</evidence>
<dbReference type="PROSITE" id="PS00217">
    <property type="entry name" value="SUGAR_TRANSPORT_2"/>
    <property type="match status" value="1"/>
</dbReference>
<dbReference type="PRINTS" id="PR00171">
    <property type="entry name" value="SUGRTRNSPORT"/>
</dbReference>
<evidence type="ECO:0000256" key="7">
    <source>
        <dbReference type="SAM" id="Phobius"/>
    </source>
</evidence>
<accession>U4UCK6</accession>
<dbReference type="InterPro" id="IPR005828">
    <property type="entry name" value="MFS_sugar_transport-like"/>
</dbReference>
<evidence type="ECO:0000256" key="1">
    <source>
        <dbReference type="ARBA" id="ARBA00004141"/>
    </source>
</evidence>
<feature type="transmembrane region" description="Helical" evidence="7">
    <location>
        <begin position="297"/>
        <end position="315"/>
    </location>
</feature>
<dbReference type="Gene3D" id="1.20.1250.20">
    <property type="entry name" value="MFS general substrate transporter like domains"/>
    <property type="match status" value="1"/>
</dbReference>
<feature type="transmembrane region" description="Helical" evidence="7">
    <location>
        <begin position="78"/>
        <end position="95"/>
    </location>
</feature>
<dbReference type="SUPFAM" id="SSF103473">
    <property type="entry name" value="MFS general substrate transporter"/>
    <property type="match status" value="1"/>
</dbReference>
<reference evidence="9 10" key="1">
    <citation type="journal article" date="2013" name="Genome Biol.">
        <title>Draft genome of the mountain pine beetle, Dendroctonus ponderosae Hopkins, a major forest pest.</title>
        <authorList>
            <person name="Keeling C.I."/>
            <person name="Yuen M.M."/>
            <person name="Liao N.Y."/>
            <person name="Docking T.R."/>
            <person name="Chan S.K."/>
            <person name="Taylor G.A."/>
            <person name="Palmquist D.L."/>
            <person name="Jackman S.D."/>
            <person name="Nguyen A."/>
            <person name="Li M."/>
            <person name="Henderson H."/>
            <person name="Janes J.K."/>
            <person name="Zhao Y."/>
            <person name="Pandoh P."/>
            <person name="Moore R."/>
            <person name="Sperling F.A."/>
            <person name="Huber D.P."/>
            <person name="Birol I."/>
            <person name="Jones S.J."/>
            <person name="Bohlmann J."/>
        </authorList>
    </citation>
    <scope>NUCLEOTIDE SEQUENCE</scope>
</reference>